<dbReference type="InterPro" id="IPR000120">
    <property type="entry name" value="Amidase"/>
</dbReference>
<evidence type="ECO:0000313" key="4">
    <source>
        <dbReference type="Proteomes" id="UP001320715"/>
    </source>
</evidence>
<dbReference type="SUPFAM" id="SSF75304">
    <property type="entry name" value="Amidase signature (AS) enzymes"/>
    <property type="match status" value="1"/>
</dbReference>
<feature type="domain" description="Amidase" evidence="2">
    <location>
        <begin position="26"/>
        <end position="443"/>
    </location>
</feature>
<name>A0ABT1CWM2_9HYPH</name>
<dbReference type="NCBIfam" id="NF006631">
    <property type="entry name" value="PRK09201.1"/>
    <property type="match status" value="1"/>
</dbReference>
<comment type="caution">
    <text evidence="3">The sequence shown here is derived from an EMBL/GenBank/DDBJ whole genome shotgun (WGS) entry which is preliminary data.</text>
</comment>
<dbReference type="EMBL" id="JAAAML010000004">
    <property type="protein sequence ID" value="MCO6410590.1"/>
    <property type="molecule type" value="Genomic_DNA"/>
</dbReference>
<feature type="compositionally biased region" description="Basic and acidic residues" evidence="1">
    <location>
        <begin position="140"/>
        <end position="150"/>
    </location>
</feature>
<dbReference type="Gene3D" id="3.90.1300.10">
    <property type="entry name" value="Amidase signature (AS) domain"/>
    <property type="match status" value="1"/>
</dbReference>
<dbReference type="Pfam" id="PF01425">
    <property type="entry name" value="Amidase"/>
    <property type="match status" value="1"/>
</dbReference>
<evidence type="ECO:0000256" key="1">
    <source>
        <dbReference type="SAM" id="MobiDB-lite"/>
    </source>
</evidence>
<dbReference type="Proteomes" id="UP001320715">
    <property type="component" value="Unassembled WGS sequence"/>
</dbReference>
<feature type="region of interest" description="Disordered" evidence="1">
    <location>
        <begin position="140"/>
        <end position="159"/>
    </location>
</feature>
<dbReference type="PANTHER" id="PTHR11895">
    <property type="entry name" value="TRANSAMIDASE"/>
    <property type="match status" value="1"/>
</dbReference>
<proteinExistence type="predicted"/>
<reference evidence="3 4" key="1">
    <citation type="submission" date="2020-01" db="EMBL/GenBank/DDBJ databases">
        <title>Genomes of bacteria type strains.</title>
        <authorList>
            <person name="Chen J."/>
            <person name="Zhu S."/>
            <person name="Yang J."/>
        </authorList>
    </citation>
    <scope>NUCLEOTIDE SEQUENCE [LARGE SCALE GENOMIC DNA]</scope>
    <source>
        <strain evidence="3 4">DSM 16655</strain>
    </source>
</reference>
<sequence>MTDWTIATAAEIAETVRSGEVSASTVVEACLARIDAHDSAIGAFTHVAHERARARAAGIDAMIKRGEDPGPLAGVPFAVKNLFDIKGIATLAGSKINRDLAPASRDAVLIERLEANGAILLGALNMGEYAYDFTGENYHDGPSRNPHAPEHMTGGSSGGSGAAAAAGFVPLTLGSDTNGSIRVPSSLCGLFGLKPTYGRLSRSGSFPFVASLDHLGPLARSAVDLALSYNAMTGPDPVDPVCTDRIDPPVTLTASTAIDGLRIAKAGGFFEEGGHQEAFDAVAKICTALGVSQTLPIENAALARASAYLITMAEGASLHLDRLRTRHADYDPDVRDRLLAGAMIPGAWVTKAQKFRSLFRAQMQALFEEVDVLIAPATPCVAPRIGQKTFMLGGKELPVRPNLGIFTQPISFIGLPVVSVPVWLEGSPLPIGVQIIAAPWREDIALRVAAWLEENGHVSAPVATLKEKAV</sequence>
<keyword evidence="4" id="KW-1185">Reference proteome</keyword>
<dbReference type="InterPro" id="IPR023631">
    <property type="entry name" value="Amidase_dom"/>
</dbReference>
<dbReference type="InterPro" id="IPR036928">
    <property type="entry name" value="AS_sf"/>
</dbReference>
<evidence type="ECO:0000259" key="2">
    <source>
        <dbReference type="Pfam" id="PF01425"/>
    </source>
</evidence>
<dbReference type="NCBIfam" id="TIGR02715">
    <property type="entry name" value="amido_AtzE"/>
    <property type="match status" value="1"/>
</dbReference>
<accession>A0ABT1CWM2</accession>
<gene>
    <name evidence="3" type="ORF">GTW23_20610</name>
</gene>
<organism evidence="3 4">
    <name type="scientific">Hoeflea alexandrii</name>
    <dbReference type="NCBI Taxonomy" id="288436"/>
    <lineage>
        <taxon>Bacteria</taxon>
        <taxon>Pseudomonadati</taxon>
        <taxon>Pseudomonadota</taxon>
        <taxon>Alphaproteobacteria</taxon>
        <taxon>Hyphomicrobiales</taxon>
        <taxon>Rhizobiaceae</taxon>
        <taxon>Hoeflea</taxon>
    </lineage>
</organism>
<dbReference type="PANTHER" id="PTHR11895:SF172">
    <property type="entry name" value="GLUTAMYL-TRNA(GLN) AMIDOTRANSFERASE"/>
    <property type="match status" value="1"/>
</dbReference>
<dbReference type="RefSeq" id="WP_252917318.1">
    <property type="nucleotide sequence ID" value="NZ_JAAAML010000004.1"/>
</dbReference>
<protein>
    <submittedName>
        <fullName evidence="3">AtzE family amidohydrolase</fullName>
    </submittedName>
</protein>
<dbReference type="InterPro" id="IPR014087">
    <property type="entry name" value="Carboxybiuret_hydro_AtzE"/>
</dbReference>
<evidence type="ECO:0000313" key="3">
    <source>
        <dbReference type="EMBL" id="MCO6410590.1"/>
    </source>
</evidence>